<sequence>MIHINDLVCRMGARTLLEGASAHIPQGQRVGLVGRNGTGKTTLFRILMGDRQPDGGSVTIRPRASITEVAQEAPDGDTPVLECVLEADRERTDLLRELEGEPSAARLAFIHERLAVIEAHSAPARAATILCGLGFPPATHDRPVGTFSGGWRMRVALARALFVRADILLLDEPTNHLDLEATLWLESFLASCPGTVLVISHDRELLNRAVNRILHLENGRLVSYAGNFDRFERTRAERQDHQARAIAKQAEERRHLQAFVDRFRAKATKARQAQSRLRRIEKLQPIAPVIDDRVVPFDFPDPDILPPPLVLLEDAVAGYDGVPVLKGLNLRIDMDDRIALLGANGNGKSTLAKILSGRLKPMEGSMRVPGKLRVGYFAQHQQDELREGESPLQHGLRLMGDLAEVRVRAHLARFGFDADRVRTPVGNLSGGEKARLLIALATRDAPHILVLDEPTNHLDIDARESLMRALNAFRGAVVLVSHDPRLVDMVADRLWLVDGGRVSPFDGDMDDYRRLLLDRARAARREEASESRERAEARASGGVSGGNSGDARARRRAAAEERTRLAPLRKKVEEAEKRVAGFEREKAALEAALADPALYEGPSDRAQELQKALGEVARSLAAAEDAWVQASEALEEAAAGSESDGA</sequence>
<dbReference type="InterPro" id="IPR050611">
    <property type="entry name" value="ABCF"/>
</dbReference>
<dbReference type="SUPFAM" id="SSF52540">
    <property type="entry name" value="P-loop containing nucleoside triphosphate hydrolases"/>
    <property type="match status" value="2"/>
</dbReference>
<dbReference type="InterPro" id="IPR003593">
    <property type="entry name" value="AAA+_ATPase"/>
</dbReference>
<dbReference type="RefSeq" id="WP_192533027.1">
    <property type="nucleotide sequence ID" value="NZ_JACZHT010000001.1"/>
</dbReference>
<gene>
    <name evidence="6" type="ORF">IHV25_00535</name>
</gene>
<feature type="region of interest" description="Disordered" evidence="4">
    <location>
        <begin position="525"/>
        <end position="562"/>
    </location>
</feature>
<dbReference type="GO" id="GO:0003677">
    <property type="term" value="F:DNA binding"/>
    <property type="evidence" value="ECO:0007669"/>
    <property type="project" value="InterPro"/>
</dbReference>
<evidence type="ECO:0000313" key="7">
    <source>
        <dbReference type="Proteomes" id="UP000631034"/>
    </source>
</evidence>
<keyword evidence="2" id="KW-0547">Nucleotide-binding</keyword>
<dbReference type="PROSITE" id="PS50893">
    <property type="entry name" value="ABC_TRANSPORTER_2"/>
    <property type="match status" value="2"/>
</dbReference>
<dbReference type="Pfam" id="PF12848">
    <property type="entry name" value="ABC_tran_Xtn"/>
    <property type="match status" value="1"/>
</dbReference>
<keyword evidence="1" id="KW-0677">Repeat</keyword>
<dbReference type="GO" id="GO:0005524">
    <property type="term" value="F:ATP binding"/>
    <property type="evidence" value="ECO:0007669"/>
    <property type="project" value="UniProtKB-KW"/>
</dbReference>
<dbReference type="InterPro" id="IPR037118">
    <property type="entry name" value="Val-tRNA_synth_C_sf"/>
</dbReference>
<dbReference type="CDD" id="cd03221">
    <property type="entry name" value="ABCF_EF-3"/>
    <property type="match status" value="2"/>
</dbReference>
<organism evidence="6 7">
    <name type="scientific">Phaeovibrio sulfidiphilus</name>
    <dbReference type="NCBI Taxonomy" id="1220600"/>
    <lineage>
        <taxon>Bacteria</taxon>
        <taxon>Pseudomonadati</taxon>
        <taxon>Pseudomonadota</taxon>
        <taxon>Alphaproteobacteria</taxon>
        <taxon>Rhodospirillales</taxon>
        <taxon>Rhodospirillaceae</taxon>
        <taxon>Phaeovibrio</taxon>
    </lineage>
</organism>
<dbReference type="PANTHER" id="PTHR19211:SF14">
    <property type="entry name" value="ATP-BINDING CASSETTE SUB-FAMILY F MEMBER 1"/>
    <property type="match status" value="1"/>
</dbReference>
<dbReference type="EMBL" id="JACZHT010000001">
    <property type="protein sequence ID" value="MBE1236147.1"/>
    <property type="molecule type" value="Genomic_DNA"/>
</dbReference>
<proteinExistence type="predicted"/>
<reference evidence="6" key="1">
    <citation type="submission" date="2020-10" db="EMBL/GenBank/DDBJ databases">
        <title>Genome sequence of the unusual species of purple photosynthetic bacteria, Phaeovibrio sulfidiphilus DSM 23193, type strain.</title>
        <authorList>
            <person name="Kyndt J.A."/>
            <person name="Meyer T.E."/>
        </authorList>
    </citation>
    <scope>NUCLEOTIDE SEQUENCE</scope>
    <source>
        <strain evidence="6">DSM 23193</strain>
    </source>
</reference>
<dbReference type="PROSITE" id="PS00211">
    <property type="entry name" value="ABC_TRANSPORTER_1"/>
    <property type="match status" value="2"/>
</dbReference>
<evidence type="ECO:0000256" key="2">
    <source>
        <dbReference type="ARBA" id="ARBA00022741"/>
    </source>
</evidence>
<protein>
    <submittedName>
        <fullName evidence="6">ABC-F family ATP-binding cassette domain-containing protein</fullName>
    </submittedName>
</protein>
<dbReference type="InterPro" id="IPR032781">
    <property type="entry name" value="ABC_tran_Xtn"/>
</dbReference>
<dbReference type="SMART" id="SM00382">
    <property type="entry name" value="AAA"/>
    <property type="match status" value="2"/>
</dbReference>
<dbReference type="AlphaFoldDB" id="A0A8J6YUT6"/>
<evidence type="ECO:0000313" key="6">
    <source>
        <dbReference type="EMBL" id="MBE1236147.1"/>
    </source>
</evidence>
<evidence type="ECO:0000256" key="1">
    <source>
        <dbReference type="ARBA" id="ARBA00022737"/>
    </source>
</evidence>
<feature type="compositionally biased region" description="Basic and acidic residues" evidence="4">
    <location>
        <begin position="525"/>
        <end position="537"/>
    </location>
</feature>
<feature type="domain" description="ABC transporter" evidence="5">
    <location>
        <begin position="2"/>
        <end position="243"/>
    </location>
</feature>
<dbReference type="GO" id="GO:0016887">
    <property type="term" value="F:ATP hydrolysis activity"/>
    <property type="evidence" value="ECO:0007669"/>
    <property type="project" value="InterPro"/>
</dbReference>
<keyword evidence="3 6" id="KW-0067">ATP-binding</keyword>
<dbReference type="FunFam" id="3.40.50.300:FF:000011">
    <property type="entry name" value="Putative ABC transporter ATP-binding component"/>
    <property type="match status" value="1"/>
</dbReference>
<dbReference type="Gene3D" id="1.10.287.380">
    <property type="entry name" value="Valyl-tRNA synthetase, C-terminal domain"/>
    <property type="match status" value="1"/>
</dbReference>
<evidence type="ECO:0000259" key="5">
    <source>
        <dbReference type="PROSITE" id="PS50893"/>
    </source>
</evidence>
<accession>A0A8J6YUT6</accession>
<evidence type="ECO:0000256" key="3">
    <source>
        <dbReference type="ARBA" id="ARBA00022840"/>
    </source>
</evidence>
<dbReference type="PANTHER" id="PTHR19211">
    <property type="entry name" value="ATP-BINDING TRANSPORT PROTEIN-RELATED"/>
    <property type="match status" value="1"/>
</dbReference>
<evidence type="ECO:0000256" key="4">
    <source>
        <dbReference type="SAM" id="MobiDB-lite"/>
    </source>
</evidence>
<dbReference type="InterPro" id="IPR017871">
    <property type="entry name" value="ABC_transporter-like_CS"/>
</dbReference>
<dbReference type="Pfam" id="PF00005">
    <property type="entry name" value="ABC_tran"/>
    <property type="match status" value="2"/>
</dbReference>
<dbReference type="InterPro" id="IPR032524">
    <property type="entry name" value="ABC_tran_C"/>
</dbReference>
<comment type="caution">
    <text evidence="6">The sequence shown here is derived from an EMBL/GenBank/DDBJ whole genome shotgun (WGS) entry which is preliminary data.</text>
</comment>
<dbReference type="Proteomes" id="UP000631034">
    <property type="component" value="Unassembled WGS sequence"/>
</dbReference>
<name>A0A8J6YUT6_9PROT</name>
<keyword evidence="7" id="KW-1185">Reference proteome</keyword>
<dbReference type="InterPro" id="IPR027417">
    <property type="entry name" value="P-loop_NTPase"/>
</dbReference>
<feature type="domain" description="ABC transporter" evidence="5">
    <location>
        <begin position="310"/>
        <end position="524"/>
    </location>
</feature>
<dbReference type="Pfam" id="PF16326">
    <property type="entry name" value="ABC_tran_CTD"/>
    <property type="match status" value="1"/>
</dbReference>
<dbReference type="Gene3D" id="3.40.50.300">
    <property type="entry name" value="P-loop containing nucleotide triphosphate hydrolases"/>
    <property type="match status" value="2"/>
</dbReference>
<dbReference type="InterPro" id="IPR003439">
    <property type="entry name" value="ABC_transporter-like_ATP-bd"/>
</dbReference>